<feature type="transmembrane region" description="Helical" evidence="2">
    <location>
        <begin position="820"/>
        <end position="841"/>
    </location>
</feature>
<gene>
    <name evidence="3" type="ORF">HAHE_20500</name>
</gene>
<feature type="transmembrane region" description="Helical" evidence="2">
    <location>
        <begin position="598"/>
        <end position="617"/>
    </location>
</feature>
<feature type="transmembrane region" description="Helical" evidence="2">
    <location>
        <begin position="424"/>
        <end position="442"/>
    </location>
</feature>
<feature type="transmembrane region" description="Helical" evidence="2">
    <location>
        <begin position="328"/>
        <end position="348"/>
    </location>
</feature>
<feature type="transmembrane region" description="Helical" evidence="2">
    <location>
        <begin position="1095"/>
        <end position="1115"/>
    </location>
</feature>
<keyword evidence="2" id="KW-1133">Transmembrane helix</keyword>
<feature type="transmembrane region" description="Helical" evidence="2">
    <location>
        <begin position="528"/>
        <end position="550"/>
    </location>
</feature>
<feature type="region of interest" description="Disordered" evidence="1">
    <location>
        <begin position="45"/>
        <end position="138"/>
    </location>
</feature>
<feature type="transmembrane region" description="Helical" evidence="2">
    <location>
        <begin position="354"/>
        <end position="375"/>
    </location>
</feature>
<dbReference type="RefSeq" id="WP_338690744.1">
    <property type="nucleotide sequence ID" value="NZ_AP024702.1"/>
</dbReference>
<feature type="transmembrane region" description="Helical" evidence="2">
    <location>
        <begin position="961"/>
        <end position="980"/>
    </location>
</feature>
<feature type="compositionally biased region" description="Basic and acidic residues" evidence="1">
    <location>
        <begin position="57"/>
        <end position="67"/>
    </location>
</feature>
<feature type="transmembrane region" description="Helical" evidence="2">
    <location>
        <begin position="1122"/>
        <end position="1138"/>
    </location>
</feature>
<dbReference type="Proteomes" id="UP001374893">
    <property type="component" value="Chromosome"/>
</dbReference>
<feature type="transmembrane region" description="Helical" evidence="2">
    <location>
        <begin position="1071"/>
        <end position="1089"/>
    </location>
</feature>
<feature type="transmembrane region" description="Helical" evidence="2">
    <location>
        <begin position="652"/>
        <end position="668"/>
    </location>
</feature>
<evidence type="ECO:0000256" key="2">
    <source>
        <dbReference type="SAM" id="Phobius"/>
    </source>
</evidence>
<protein>
    <recommendedName>
        <fullName evidence="5">DUF2339 domain-containing protein</fullName>
    </recommendedName>
</protein>
<feature type="transmembrane region" description="Helical" evidence="2">
    <location>
        <begin position="173"/>
        <end position="190"/>
    </location>
</feature>
<feature type="transmembrane region" description="Helical" evidence="2">
    <location>
        <begin position="848"/>
        <end position="870"/>
    </location>
</feature>
<feature type="transmembrane region" description="Helical" evidence="2">
    <location>
        <begin position="223"/>
        <end position="245"/>
    </location>
</feature>
<feature type="transmembrane region" description="Helical" evidence="2">
    <location>
        <begin position="303"/>
        <end position="321"/>
    </location>
</feature>
<feature type="transmembrane region" description="Helical" evidence="2">
    <location>
        <begin position="497"/>
        <end position="516"/>
    </location>
</feature>
<feature type="transmembrane region" description="Helical" evidence="2">
    <location>
        <begin position="395"/>
        <end position="412"/>
    </location>
</feature>
<sequence length="1190" mass="126976">MNAFEFLAILGLGIWIWVHTRRSSERIRALENELTALRSQQMSVKPVELPAPQPESAMERAKREAAEKPPTVPEPQPEAPPKPAATPPPMPAFAPATETKPEPTPPPPPAAKPVPAASTPAPPEPVPAAPPKFPAREPQPAFELQPILEKIKLWPPSGENAEAAIGAWWLSRLGLIVLIIGAVFFGVRIAENTPPWVRLATLGAIATGVTLLGVWLERKLTVFGRLISAGGLALGYFTALAAYGIEATKVIDNPGTGFLVQAAAVVVVVAWSWWKKDEAIASMAVLLGLIACLFSHYHDLDHFVMLGLLCLAAGGGALLVLRSWLWPHTIGMAGAWFGFFVLGVFDWPRGGGPGYALELGSVVLLAVVLELASFIDQGRHASEDGHQGKGRWRRYLALANTSLAVAVGWLAIRLSYPSSVEDGQMPIFYLTFAGLTGAFAALRGWRRHPIAITETFFLKAMGLLALYFVAKFDGPTRWLSLSGQTVALVWAWRRSRLLWVEVGLAALFAGTLTVIAHDVMRPVEGEWAFFSIRHVVGFVSLTVLTLTLALHARWSDSPEPDPAAEEPIEAGVGAILRMIAGGLAGLLVIPLVDPGSGPAAAVLTSVGALMVAAPLAVGRSFPPLLAGLIALGYAFGLYLQPSGSAGWNDTLTGLWLILLAFGGAELALRFWDRKWHFGNAVRVGLSGAGLWMLAILLIRHTGDASPWICGLCVLLVAAAAGFVGIRQSVGFAVDHLSGNPVSSQAMRWALGAVSGLILIGAGIELMPDADQLPIVLTVAAALVFASAWLTRSAVPALAGGLPLLMGFGVYLYEFENSGGSSLHVVSTLVIVGISIATSWVLSRQKIRLGLMIGFDAVLQVLAVVSVHWLLRTMLPMPQVFLADALLAVLMVGFSNRLPFRSLPFVSALPWALGLLHFGRVWVMEGAVEDMRWVWWIVAVAVGGWLWLAYRRMIESQPVVGRRVAGGFACLAAGVLSVVGFRMLPEPWHLVSLAGVSVAMAGLGWFGKLPGCRAWSIVPLVVAMVASLARIAGVIAGPEDATLVSVITVSVLIAAHGVILTLKATKPERSRVWVHGLAALGLAFIAFASPTVGVDSLTTVCWGATAIVLFGIGLVAGLKPYRLTGLLGLGLSMVRMFLIDIEDPLYRIYAFFAIAAVLLGVGYLYHRFRHLIERADGVTPPKPDPELRSPS</sequence>
<evidence type="ECO:0000313" key="3">
    <source>
        <dbReference type="EMBL" id="BCX48142.1"/>
    </source>
</evidence>
<feature type="compositionally biased region" description="Pro residues" evidence="1">
    <location>
        <begin position="70"/>
        <end position="92"/>
    </location>
</feature>
<evidence type="ECO:0000256" key="1">
    <source>
        <dbReference type="SAM" id="MobiDB-lite"/>
    </source>
</evidence>
<name>A0ABN6H687_9BACT</name>
<feature type="transmembrane region" description="Helical" evidence="2">
    <location>
        <begin position="279"/>
        <end position="297"/>
    </location>
</feature>
<feature type="compositionally biased region" description="Pro residues" evidence="1">
    <location>
        <begin position="102"/>
        <end position="112"/>
    </location>
</feature>
<dbReference type="EMBL" id="AP024702">
    <property type="protein sequence ID" value="BCX48142.1"/>
    <property type="molecule type" value="Genomic_DNA"/>
</dbReference>
<feature type="transmembrane region" description="Helical" evidence="2">
    <location>
        <begin position="1013"/>
        <end position="1034"/>
    </location>
</feature>
<dbReference type="PANTHER" id="PTHR38434">
    <property type="entry name" value="BLL2549 PROTEIN"/>
    <property type="match status" value="1"/>
</dbReference>
<reference evidence="3 4" key="1">
    <citation type="submission" date="2021-06" db="EMBL/GenBank/DDBJ databases">
        <title>Complete genome of Haloferula helveola possessing various polysaccharide degrading enzymes.</title>
        <authorList>
            <person name="Takami H."/>
            <person name="Huang C."/>
            <person name="Hamasaki K."/>
        </authorList>
    </citation>
    <scope>NUCLEOTIDE SEQUENCE [LARGE SCALE GENOMIC DNA]</scope>
    <source>
        <strain evidence="3 4">CN-1</strain>
    </source>
</reference>
<feature type="transmembrane region" description="Helical" evidence="2">
    <location>
        <begin position="745"/>
        <end position="766"/>
    </location>
</feature>
<proteinExistence type="predicted"/>
<feature type="transmembrane region" description="Helical" evidence="2">
    <location>
        <begin position="772"/>
        <end position="789"/>
    </location>
</feature>
<dbReference type="InterPro" id="IPR019286">
    <property type="entry name" value="DUF2339_TM"/>
</dbReference>
<keyword evidence="2" id="KW-0812">Transmembrane</keyword>
<feature type="transmembrane region" description="Helical" evidence="2">
    <location>
        <begin position="196"/>
        <end position="216"/>
    </location>
</feature>
<feature type="transmembrane region" description="Helical" evidence="2">
    <location>
        <begin position="876"/>
        <end position="894"/>
    </location>
</feature>
<feature type="transmembrane region" description="Helical" evidence="2">
    <location>
        <begin position="901"/>
        <end position="920"/>
    </location>
</feature>
<dbReference type="Pfam" id="PF10101">
    <property type="entry name" value="DUF2339"/>
    <property type="match status" value="1"/>
</dbReference>
<feature type="transmembrane region" description="Helical" evidence="2">
    <location>
        <begin position="932"/>
        <end position="949"/>
    </location>
</feature>
<feature type="transmembrane region" description="Helical" evidence="2">
    <location>
        <begin position="704"/>
        <end position="725"/>
    </location>
</feature>
<evidence type="ECO:0000313" key="4">
    <source>
        <dbReference type="Proteomes" id="UP001374893"/>
    </source>
</evidence>
<feature type="transmembrane region" description="Helical" evidence="2">
    <location>
        <begin position="6"/>
        <end position="22"/>
    </location>
</feature>
<feature type="transmembrane region" description="Helical" evidence="2">
    <location>
        <begin position="1144"/>
        <end position="1164"/>
    </location>
</feature>
<keyword evidence="2" id="KW-0472">Membrane</keyword>
<feature type="transmembrane region" description="Helical" evidence="2">
    <location>
        <begin position="257"/>
        <end position="274"/>
    </location>
</feature>
<accession>A0ABN6H687</accession>
<feature type="transmembrane region" description="Helical" evidence="2">
    <location>
        <begin position="680"/>
        <end position="698"/>
    </location>
</feature>
<evidence type="ECO:0008006" key="5">
    <source>
        <dbReference type="Google" id="ProtNLM"/>
    </source>
</evidence>
<feature type="compositionally biased region" description="Pro residues" evidence="1">
    <location>
        <begin position="120"/>
        <end position="133"/>
    </location>
</feature>
<feature type="transmembrane region" description="Helical" evidence="2">
    <location>
        <begin position="986"/>
        <end position="1006"/>
    </location>
</feature>
<organism evidence="3 4">
    <name type="scientific">Haloferula helveola</name>
    <dbReference type="NCBI Taxonomy" id="490095"/>
    <lineage>
        <taxon>Bacteria</taxon>
        <taxon>Pseudomonadati</taxon>
        <taxon>Verrucomicrobiota</taxon>
        <taxon>Verrucomicrobiia</taxon>
        <taxon>Verrucomicrobiales</taxon>
        <taxon>Verrucomicrobiaceae</taxon>
        <taxon>Haloferula</taxon>
    </lineage>
</organism>
<feature type="transmembrane region" description="Helical" evidence="2">
    <location>
        <begin position="449"/>
        <end position="470"/>
    </location>
</feature>
<dbReference type="PANTHER" id="PTHR38434:SF1">
    <property type="entry name" value="BLL2549 PROTEIN"/>
    <property type="match status" value="1"/>
</dbReference>
<feature type="transmembrane region" description="Helical" evidence="2">
    <location>
        <begin position="1040"/>
        <end position="1059"/>
    </location>
</feature>
<feature type="transmembrane region" description="Helical" evidence="2">
    <location>
        <begin position="624"/>
        <end position="640"/>
    </location>
</feature>
<keyword evidence="4" id="KW-1185">Reference proteome</keyword>
<feature type="transmembrane region" description="Helical" evidence="2">
    <location>
        <begin position="796"/>
        <end position="814"/>
    </location>
</feature>